<reference evidence="1" key="1">
    <citation type="submission" date="2019-11" db="EMBL/GenBank/DDBJ databases">
        <title>Nori genome reveals adaptations in red seaweeds to the harsh intertidal environment.</title>
        <authorList>
            <person name="Wang D."/>
            <person name="Mao Y."/>
        </authorList>
    </citation>
    <scope>NUCLEOTIDE SEQUENCE</scope>
    <source>
        <tissue evidence="1">Gametophyte</tissue>
    </source>
</reference>
<evidence type="ECO:0000313" key="1">
    <source>
        <dbReference type="EMBL" id="KAK1861117.1"/>
    </source>
</evidence>
<organism evidence="1 2">
    <name type="scientific">Pyropia yezoensis</name>
    <name type="common">Susabi-nori</name>
    <name type="synonym">Porphyra yezoensis</name>
    <dbReference type="NCBI Taxonomy" id="2788"/>
    <lineage>
        <taxon>Eukaryota</taxon>
        <taxon>Rhodophyta</taxon>
        <taxon>Bangiophyceae</taxon>
        <taxon>Bangiales</taxon>
        <taxon>Bangiaceae</taxon>
        <taxon>Pyropia</taxon>
    </lineage>
</organism>
<dbReference type="EMBL" id="CM020618">
    <property type="protein sequence ID" value="KAK1861117.1"/>
    <property type="molecule type" value="Genomic_DNA"/>
</dbReference>
<gene>
    <name evidence="1" type="ORF">I4F81_003701</name>
</gene>
<accession>A0ACC3BUC4</accession>
<name>A0ACC3BUC4_PYRYE</name>
<evidence type="ECO:0000313" key="2">
    <source>
        <dbReference type="Proteomes" id="UP000798662"/>
    </source>
</evidence>
<comment type="caution">
    <text evidence="1">The sequence shown here is derived from an EMBL/GenBank/DDBJ whole genome shotgun (WGS) entry which is preliminary data.</text>
</comment>
<dbReference type="Proteomes" id="UP000798662">
    <property type="component" value="Chromosome 1"/>
</dbReference>
<keyword evidence="2" id="KW-1185">Reference proteome</keyword>
<proteinExistence type="predicted"/>
<protein>
    <submittedName>
        <fullName evidence="1">Uncharacterized protein</fullName>
    </submittedName>
</protein>
<sequence length="259" mass="27696">MTPRRNKKNGGDACSMGGARLTAAESAGACGTGRRRRRRRRPPRRWWATMTLLARTWAPPIGRSLRAANSRTSSAPTRQLKRTSCPTAQADAEHAKNKKNNTSFLSLMSPSRRGGRRERHTRRPRCDNSHRPPAAARCQLPAAPSPLQVACRALPTASRPPRRRAPRRPPRRLSWRAAHQTRRGAGMADDGGSTAGSRAAPDTGQPRRRSQVLEHSCQRALKGERASIGAPPAAAVVAAAASAGAAAAAAAATVATTRD</sequence>